<protein>
    <submittedName>
        <fullName evidence="1">Uncharacterized protein</fullName>
    </submittedName>
</protein>
<evidence type="ECO:0000313" key="2">
    <source>
        <dbReference type="Proteomes" id="UP000053237"/>
    </source>
</evidence>
<evidence type="ECO:0000313" key="1">
    <source>
        <dbReference type="EMBL" id="CCI10330.1"/>
    </source>
</evidence>
<keyword evidence="2" id="KW-1185">Reference proteome</keyword>
<sequence>MACIIQLPFEPSKTCLQPNIRRTSTTIKMYRLKAYCIAMLGVSTAYHHFVSGDYMKLIRRSETGLWTLRVGMAVEIASVYYEKSGSSENVMAFYVNDDEDPGRVWQACWPHNKVEVSYHHTKADEGRHSPSKQMKVVVSSDSTNPNAPQDAMPWTYLYDPSKKTDGHTTEEMKHFDTLNLAGEFVPCWKYHDRLEDDVEKHEKAYIPDMWRTRKRKENESARILLNPNTFLQFAPKGVYSYEVTDEYQRIHAGDMSATYKNPGKVESVFIPENEVMFSTVIMNGESFQNQKFHFSPGHERPLMPNDMYGVWRKQLKKEGYSIKEDEYQRTENSAGGDAEYENSMTMTISDNQSLHVSLPADYSTVAVGRLVLFLPTSADHWVLDDLFFKGYTIIIDQNAFPRKYKFIQR</sequence>
<dbReference type="AlphaFoldDB" id="A0A024FTA7"/>
<organism evidence="1 2">
    <name type="scientific">Albugo candida</name>
    <dbReference type="NCBI Taxonomy" id="65357"/>
    <lineage>
        <taxon>Eukaryota</taxon>
        <taxon>Sar</taxon>
        <taxon>Stramenopiles</taxon>
        <taxon>Oomycota</taxon>
        <taxon>Peronosporomycetes</taxon>
        <taxon>Albuginales</taxon>
        <taxon>Albuginaceae</taxon>
        <taxon>Albugo</taxon>
    </lineage>
</organism>
<comment type="caution">
    <text evidence="1">The sequence shown here is derived from an EMBL/GenBank/DDBJ whole genome shotgun (WGS) entry which is preliminary data.</text>
</comment>
<gene>
    <name evidence="1" type="ORF">BN9_095060</name>
</gene>
<reference evidence="1 2" key="1">
    <citation type="submission" date="2012-05" db="EMBL/GenBank/DDBJ databases">
        <title>Recombination and specialization in a pathogen metapopulation.</title>
        <authorList>
            <person name="Gardiner A."/>
            <person name="Kemen E."/>
            <person name="Schultz-Larsen T."/>
            <person name="MacLean D."/>
            <person name="Van Oosterhout C."/>
            <person name="Jones J.D.G."/>
        </authorList>
    </citation>
    <scope>NUCLEOTIDE SEQUENCE [LARGE SCALE GENOMIC DNA]</scope>
    <source>
        <strain evidence="1 2">Ac Nc2</strain>
    </source>
</reference>
<dbReference type="Proteomes" id="UP000053237">
    <property type="component" value="Unassembled WGS sequence"/>
</dbReference>
<accession>A0A024FTA7</accession>
<proteinExistence type="predicted"/>
<name>A0A024FTA7_9STRA</name>
<dbReference type="InParanoid" id="A0A024FTA7"/>
<dbReference type="EMBL" id="CAIX01000223">
    <property type="protein sequence ID" value="CCI10330.1"/>
    <property type="molecule type" value="Genomic_DNA"/>
</dbReference>